<feature type="region of interest" description="Disordered" evidence="1">
    <location>
        <begin position="156"/>
        <end position="179"/>
    </location>
</feature>
<evidence type="ECO:0000256" key="1">
    <source>
        <dbReference type="SAM" id="MobiDB-lite"/>
    </source>
</evidence>
<protein>
    <submittedName>
        <fullName evidence="5">Uncharacterized protein</fullName>
    </submittedName>
</protein>
<organism evidence="5 6">
    <name type="scientific">Agathobacter rectalis</name>
    <dbReference type="NCBI Taxonomy" id="39491"/>
    <lineage>
        <taxon>Bacteria</taxon>
        <taxon>Bacillati</taxon>
        <taxon>Bacillota</taxon>
        <taxon>Clostridia</taxon>
        <taxon>Lachnospirales</taxon>
        <taxon>Lachnospiraceae</taxon>
        <taxon>Agathobacter</taxon>
    </lineage>
</organism>
<dbReference type="RefSeq" id="WP_118084274.1">
    <property type="nucleotide sequence ID" value="NZ_QRPB01000034.1"/>
</dbReference>
<evidence type="ECO:0000313" key="6">
    <source>
        <dbReference type="Proteomes" id="UP000266698"/>
    </source>
</evidence>
<dbReference type="Proteomes" id="UP000285209">
    <property type="component" value="Unassembled WGS sequence"/>
</dbReference>
<evidence type="ECO:0000313" key="4">
    <source>
        <dbReference type="EMBL" id="RHD92098.1"/>
    </source>
</evidence>
<dbReference type="EMBL" id="QRPB01000034">
    <property type="protein sequence ID" value="RHL75113.1"/>
    <property type="molecule type" value="Genomic_DNA"/>
</dbReference>
<evidence type="ECO:0000313" key="9">
    <source>
        <dbReference type="Proteomes" id="UP000286341"/>
    </source>
</evidence>
<dbReference type="Proteomes" id="UP000284835">
    <property type="component" value="Unassembled WGS sequence"/>
</dbReference>
<gene>
    <name evidence="5" type="ORF">DW001_16265</name>
    <name evidence="4" type="ORF">DW775_13025</name>
    <name evidence="3" type="ORF">DW948_12800</name>
    <name evidence="2" type="ORF">DXA03_15950</name>
</gene>
<feature type="compositionally biased region" description="Basic and acidic residues" evidence="1">
    <location>
        <begin position="166"/>
        <end position="179"/>
    </location>
</feature>
<sequence length="179" mass="20228">MCRKLIITNEIFLGSRPICFEAYSLPKGEVVELTEKQIKDALKGITSDEVYGMKITEAGELELDTENFFVTNMMKKVHTNTLIPMVEDDCLANLFYIVIGTHKDKGTTMYDVISSRYERTSFTEEKVKTLLDMHIISAGAKMQGDNVIVAPLEKLEQSRPQQPADTKIEKTTVTENLTK</sequence>
<dbReference type="EMBL" id="QSFB01000023">
    <property type="protein sequence ID" value="RHA10237.1"/>
    <property type="molecule type" value="Genomic_DNA"/>
</dbReference>
<dbReference type="EMBL" id="QSJS01000021">
    <property type="protein sequence ID" value="RHD92098.1"/>
    <property type="molecule type" value="Genomic_DNA"/>
</dbReference>
<evidence type="ECO:0000313" key="7">
    <source>
        <dbReference type="Proteomes" id="UP000284835"/>
    </source>
</evidence>
<evidence type="ECO:0000313" key="2">
    <source>
        <dbReference type="EMBL" id="RGZ12813.1"/>
    </source>
</evidence>
<dbReference type="Proteomes" id="UP000266698">
    <property type="component" value="Unassembled WGS sequence"/>
</dbReference>
<dbReference type="AlphaFoldDB" id="A0A396FJ61"/>
<comment type="caution">
    <text evidence="5">The sequence shown here is derived from an EMBL/GenBank/DDBJ whole genome shotgun (WGS) entry which is preliminary data.</text>
</comment>
<proteinExistence type="predicted"/>
<evidence type="ECO:0000313" key="8">
    <source>
        <dbReference type="Proteomes" id="UP000285209"/>
    </source>
</evidence>
<dbReference type="EMBL" id="QSDV01000073">
    <property type="protein sequence ID" value="RGZ12813.1"/>
    <property type="molecule type" value="Genomic_DNA"/>
</dbReference>
<reference evidence="6 7" key="1">
    <citation type="submission" date="2018-08" db="EMBL/GenBank/DDBJ databases">
        <title>A genome reference for cultivated species of the human gut microbiota.</title>
        <authorList>
            <person name="Zou Y."/>
            <person name="Xue W."/>
            <person name="Luo G."/>
        </authorList>
    </citation>
    <scope>NUCLEOTIDE SEQUENCE [LARGE SCALE GENOMIC DNA]</scope>
    <source>
        <strain evidence="5 6">AF36-2BH</strain>
        <strain evidence="4 7">AM30-13AC</strain>
        <strain evidence="3 9">AM44-1AT</strain>
        <strain evidence="2 8">AM54-25XD</strain>
    </source>
</reference>
<name>A0A396FJ61_9FIRM</name>
<evidence type="ECO:0000313" key="5">
    <source>
        <dbReference type="EMBL" id="RHL75113.1"/>
    </source>
</evidence>
<dbReference type="Proteomes" id="UP000286341">
    <property type="component" value="Unassembled WGS sequence"/>
</dbReference>
<accession>A0A396FJ61</accession>
<evidence type="ECO:0000313" key="3">
    <source>
        <dbReference type="EMBL" id="RHA10237.1"/>
    </source>
</evidence>